<organism evidence="2 3">
    <name type="scientific">Adineta ricciae</name>
    <name type="common">Rotifer</name>
    <dbReference type="NCBI Taxonomy" id="249248"/>
    <lineage>
        <taxon>Eukaryota</taxon>
        <taxon>Metazoa</taxon>
        <taxon>Spiralia</taxon>
        <taxon>Gnathifera</taxon>
        <taxon>Rotifera</taxon>
        <taxon>Eurotatoria</taxon>
        <taxon>Bdelloidea</taxon>
        <taxon>Adinetida</taxon>
        <taxon>Adinetidae</taxon>
        <taxon>Adineta</taxon>
    </lineage>
</organism>
<sequence>MFSGGSQKQYSTDIRRKPAGNLLFSRWIRPENSGFVDLGLCSNSPHKITDYLRYDYIGAPWPHLIQSKGLEHLVGLHNDLDALLYVLAYKSKKITILGFNWQWQAMVQNNIFSLVRFARTSNYIITAGDELTLSVCIELNLPCYNATSYMLKSGENVSTTTEGNFNDPYYLAMVWYLLPLYLDIIRKGFTIMKSDIDISYAGKDIWNSCELMAQKTKADIVFMKEDPINTGHFYAVPNERVIFFFQEWISAESSFKALNDQQALSHLNRKTYKICDSADACTRVKTLPISHSYNKHRTNMTNNKMVAVSTYPSSFARFGSICPPDKILNPCDQDVLVGSNQTNTGSKYNLMSSIGSKNKVSKKVLSTHSKIGSVLMDAPKGCLPPLVLPALGAAACGDRACGLCAAAAAADTNS</sequence>
<accession>A0A816ASP2</accession>
<proteinExistence type="predicted"/>
<protein>
    <recommendedName>
        <fullName evidence="1">Nucleotide-diphospho-sugar transferase domain-containing protein</fullName>
    </recommendedName>
</protein>
<evidence type="ECO:0000259" key="1">
    <source>
        <dbReference type="Pfam" id="PF03407"/>
    </source>
</evidence>
<comment type="caution">
    <text evidence="2">The sequence shown here is derived from an EMBL/GenBank/DDBJ whole genome shotgun (WGS) entry which is preliminary data.</text>
</comment>
<dbReference type="AlphaFoldDB" id="A0A816ASP2"/>
<evidence type="ECO:0000313" key="3">
    <source>
        <dbReference type="Proteomes" id="UP000663828"/>
    </source>
</evidence>
<gene>
    <name evidence="2" type="ORF">XAT740_LOCUS47535</name>
</gene>
<evidence type="ECO:0000313" key="2">
    <source>
        <dbReference type="EMBL" id="CAF1599590.1"/>
    </source>
</evidence>
<dbReference type="EMBL" id="CAJNOR010006609">
    <property type="protein sequence ID" value="CAF1599590.1"/>
    <property type="molecule type" value="Genomic_DNA"/>
</dbReference>
<name>A0A816ASP2_ADIRI</name>
<feature type="domain" description="Nucleotide-diphospho-sugar transferase" evidence="1">
    <location>
        <begin position="121"/>
        <end position="292"/>
    </location>
</feature>
<dbReference type="Proteomes" id="UP000663828">
    <property type="component" value="Unassembled WGS sequence"/>
</dbReference>
<dbReference type="Pfam" id="PF03407">
    <property type="entry name" value="Nucleotid_trans"/>
    <property type="match status" value="1"/>
</dbReference>
<reference evidence="2" key="1">
    <citation type="submission" date="2021-02" db="EMBL/GenBank/DDBJ databases">
        <authorList>
            <person name="Nowell W R."/>
        </authorList>
    </citation>
    <scope>NUCLEOTIDE SEQUENCE</scope>
</reference>
<dbReference type="InterPro" id="IPR005069">
    <property type="entry name" value="Nucl-diP-sugar_transferase"/>
</dbReference>
<keyword evidence="3" id="KW-1185">Reference proteome</keyword>